<evidence type="ECO:0000256" key="3">
    <source>
        <dbReference type="ARBA" id="ARBA00022833"/>
    </source>
</evidence>
<accession>A0AA88P962</accession>
<dbReference type="SMART" id="SM00184">
    <property type="entry name" value="RING"/>
    <property type="match status" value="1"/>
</dbReference>
<dbReference type="AlphaFoldDB" id="A0AA88P962"/>
<organism evidence="6 7">
    <name type="scientific">Tachysurus vachellii</name>
    <name type="common">Darkbarbel catfish</name>
    <name type="synonym">Pelteobagrus vachellii</name>
    <dbReference type="NCBI Taxonomy" id="175792"/>
    <lineage>
        <taxon>Eukaryota</taxon>
        <taxon>Metazoa</taxon>
        <taxon>Chordata</taxon>
        <taxon>Craniata</taxon>
        <taxon>Vertebrata</taxon>
        <taxon>Euteleostomi</taxon>
        <taxon>Actinopterygii</taxon>
        <taxon>Neopterygii</taxon>
        <taxon>Teleostei</taxon>
        <taxon>Ostariophysi</taxon>
        <taxon>Siluriformes</taxon>
        <taxon>Bagridae</taxon>
        <taxon>Tachysurus</taxon>
    </lineage>
</organism>
<name>A0AA88P962_TACVA</name>
<keyword evidence="2 4" id="KW-0863">Zinc-finger</keyword>
<protein>
    <recommendedName>
        <fullName evidence="5">RING-type domain-containing protein</fullName>
    </recommendedName>
</protein>
<dbReference type="EMBL" id="JAVHJS010000001">
    <property type="protein sequence ID" value="KAK2868134.1"/>
    <property type="molecule type" value="Genomic_DNA"/>
</dbReference>
<gene>
    <name evidence="6" type="ORF">Q7C36_000005</name>
</gene>
<proteinExistence type="predicted"/>
<dbReference type="InterPro" id="IPR013083">
    <property type="entry name" value="Znf_RING/FYVE/PHD"/>
</dbReference>
<dbReference type="Pfam" id="PF13923">
    <property type="entry name" value="zf-C3HC4_2"/>
    <property type="match status" value="1"/>
</dbReference>
<evidence type="ECO:0000313" key="6">
    <source>
        <dbReference type="EMBL" id="KAK2868134.1"/>
    </source>
</evidence>
<dbReference type="Gene3D" id="3.30.40.10">
    <property type="entry name" value="Zinc/RING finger domain, C3HC4 (zinc finger)"/>
    <property type="match status" value="1"/>
</dbReference>
<comment type="caution">
    <text evidence="6">The sequence shown here is derived from an EMBL/GenBank/DDBJ whole genome shotgun (WGS) entry which is preliminary data.</text>
</comment>
<dbReference type="SUPFAM" id="SSF57850">
    <property type="entry name" value="RING/U-box"/>
    <property type="match status" value="1"/>
</dbReference>
<evidence type="ECO:0000259" key="5">
    <source>
        <dbReference type="PROSITE" id="PS50089"/>
    </source>
</evidence>
<keyword evidence="7" id="KW-1185">Reference proteome</keyword>
<evidence type="ECO:0000256" key="4">
    <source>
        <dbReference type="PROSITE-ProRule" id="PRU00175"/>
    </source>
</evidence>
<feature type="domain" description="RING-type" evidence="5">
    <location>
        <begin position="38"/>
        <end position="77"/>
    </location>
</feature>
<dbReference type="Proteomes" id="UP001187315">
    <property type="component" value="Unassembled WGS sequence"/>
</dbReference>
<keyword evidence="3" id="KW-0862">Zinc</keyword>
<sequence length="84" mass="9856">MGNILTRIITEVVNWMAGMAMADQLERERERQHQGPICNLCFGIFSGQIYRLQCNHFVHGQCIEPWLRQFRRCPICHQAIRNGI</sequence>
<dbReference type="InterPro" id="IPR001841">
    <property type="entry name" value="Znf_RING"/>
</dbReference>
<reference evidence="6" key="1">
    <citation type="submission" date="2023-08" db="EMBL/GenBank/DDBJ databases">
        <title>Pelteobagrus vachellii genome.</title>
        <authorList>
            <person name="Liu H."/>
        </authorList>
    </citation>
    <scope>NUCLEOTIDE SEQUENCE</scope>
    <source>
        <strain evidence="6">PRFRI_2022a</strain>
        <tissue evidence="6">Muscle</tissue>
    </source>
</reference>
<dbReference type="GO" id="GO:0008270">
    <property type="term" value="F:zinc ion binding"/>
    <property type="evidence" value="ECO:0007669"/>
    <property type="project" value="UniProtKB-KW"/>
</dbReference>
<keyword evidence="1" id="KW-0479">Metal-binding</keyword>
<evidence type="ECO:0000256" key="2">
    <source>
        <dbReference type="ARBA" id="ARBA00022771"/>
    </source>
</evidence>
<evidence type="ECO:0000256" key="1">
    <source>
        <dbReference type="ARBA" id="ARBA00022723"/>
    </source>
</evidence>
<dbReference type="PROSITE" id="PS50089">
    <property type="entry name" value="ZF_RING_2"/>
    <property type="match status" value="1"/>
</dbReference>
<evidence type="ECO:0000313" key="7">
    <source>
        <dbReference type="Proteomes" id="UP001187315"/>
    </source>
</evidence>